<dbReference type="OrthoDB" id="4183517at2759"/>
<dbReference type="Proteomes" id="UP000193689">
    <property type="component" value="Unassembled WGS sequence"/>
</dbReference>
<evidence type="ECO:0000313" key="2">
    <source>
        <dbReference type="EMBL" id="ORY56570.1"/>
    </source>
</evidence>
<proteinExistence type="predicted"/>
<dbReference type="RefSeq" id="XP_040710149.1">
    <property type="nucleotide sequence ID" value="XM_040864905.1"/>
</dbReference>
<feature type="transmembrane region" description="Helical" evidence="1">
    <location>
        <begin position="12"/>
        <end position="34"/>
    </location>
</feature>
<evidence type="ECO:0000313" key="3">
    <source>
        <dbReference type="Proteomes" id="UP000193689"/>
    </source>
</evidence>
<gene>
    <name evidence="2" type="ORF">BCR38DRAFT_504820</name>
</gene>
<dbReference type="EMBL" id="MCFJ01000022">
    <property type="protein sequence ID" value="ORY56570.1"/>
    <property type="molecule type" value="Genomic_DNA"/>
</dbReference>
<protein>
    <submittedName>
        <fullName evidence="2">Uncharacterized protein</fullName>
    </submittedName>
</protein>
<sequence length="94" mass="10286">MRTLPVRLCKSNTLFFMVVMGAIFVALKTKGLVITWSGGIQVNQRLFLGAVLRVGVTMGAYAKILQYPRGNCLAWGAMSLLGLYRQCERSCLGG</sequence>
<keyword evidence="1" id="KW-0472">Membrane</keyword>
<evidence type="ECO:0000256" key="1">
    <source>
        <dbReference type="SAM" id="Phobius"/>
    </source>
</evidence>
<keyword evidence="1" id="KW-0812">Transmembrane</keyword>
<accession>A0A1Y2DBC9</accession>
<name>A0A1Y2DBC9_9PEZI</name>
<dbReference type="AlphaFoldDB" id="A0A1Y2DBC9"/>
<reference evidence="2 3" key="1">
    <citation type="submission" date="2016-07" db="EMBL/GenBank/DDBJ databases">
        <title>Pervasive Adenine N6-methylation of Active Genes in Fungi.</title>
        <authorList>
            <consortium name="DOE Joint Genome Institute"/>
            <person name="Mondo S.J."/>
            <person name="Dannebaum R.O."/>
            <person name="Kuo R.C."/>
            <person name="Labutti K."/>
            <person name="Haridas S."/>
            <person name="Kuo A."/>
            <person name="Salamov A."/>
            <person name="Ahrendt S.R."/>
            <person name="Lipzen A."/>
            <person name="Sullivan W."/>
            <person name="Andreopoulos W.B."/>
            <person name="Clum A."/>
            <person name="Lindquist E."/>
            <person name="Daum C."/>
            <person name="Ramamoorthy G.K."/>
            <person name="Gryganskyi A."/>
            <person name="Culley D."/>
            <person name="Magnuson J.K."/>
            <person name="James T.Y."/>
            <person name="O'Malley M.A."/>
            <person name="Stajich J.E."/>
            <person name="Spatafora J.W."/>
            <person name="Visel A."/>
            <person name="Grigoriev I.V."/>
        </authorList>
    </citation>
    <scope>NUCLEOTIDE SEQUENCE [LARGE SCALE GENOMIC DNA]</scope>
    <source>
        <strain evidence="2 3">CBS 129021</strain>
    </source>
</reference>
<dbReference type="InParanoid" id="A0A1Y2DBC9"/>
<organism evidence="2 3">
    <name type="scientific">Pseudomassariella vexata</name>
    <dbReference type="NCBI Taxonomy" id="1141098"/>
    <lineage>
        <taxon>Eukaryota</taxon>
        <taxon>Fungi</taxon>
        <taxon>Dikarya</taxon>
        <taxon>Ascomycota</taxon>
        <taxon>Pezizomycotina</taxon>
        <taxon>Sordariomycetes</taxon>
        <taxon>Xylariomycetidae</taxon>
        <taxon>Amphisphaeriales</taxon>
        <taxon>Pseudomassariaceae</taxon>
        <taxon>Pseudomassariella</taxon>
    </lineage>
</organism>
<dbReference type="GeneID" id="63781117"/>
<comment type="caution">
    <text evidence="2">The sequence shown here is derived from an EMBL/GenBank/DDBJ whole genome shotgun (WGS) entry which is preliminary data.</text>
</comment>
<keyword evidence="3" id="KW-1185">Reference proteome</keyword>
<keyword evidence="1" id="KW-1133">Transmembrane helix</keyword>